<dbReference type="AlphaFoldDB" id="A0A0G9GYQ6"/>
<dbReference type="PANTHER" id="PTHR12277">
    <property type="entry name" value="ALPHA/BETA HYDROLASE DOMAIN-CONTAINING PROTEIN"/>
    <property type="match status" value="1"/>
</dbReference>
<protein>
    <submittedName>
        <fullName evidence="1">Uncharacterized protein</fullName>
    </submittedName>
</protein>
<proteinExistence type="predicted"/>
<dbReference type="EMBL" id="CP017480">
    <property type="protein sequence ID" value="APG04393.1"/>
    <property type="molecule type" value="Genomic_DNA"/>
</dbReference>
<keyword evidence="2" id="KW-1185">Reference proteome</keyword>
<evidence type="ECO:0000313" key="1">
    <source>
        <dbReference type="EMBL" id="APG04393.1"/>
    </source>
</evidence>
<dbReference type="PATRIC" id="fig|1440763.5.peg.174"/>
<dbReference type="OrthoDB" id="9798884at2"/>
<gene>
    <name evidence="1" type="ORF">BJI69_11120</name>
</gene>
<dbReference type="KEGG" id="lrz:BJI69_11120"/>
<dbReference type="Proteomes" id="UP000182987">
    <property type="component" value="Chromosome"/>
</dbReference>
<evidence type="ECO:0000313" key="2">
    <source>
        <dbReference type="Proteomes" id="UP000182987"/>
    </source>
</evidence>
<organism evidence="1 2">
    <name type="scientific">Luteibacter rhizovicinus DSM 16549</name>
    <dbReference type="NCBI Taxonomy" id="1440763"/>
    <lineage>
        <taxon>Bacteria</taxon>
        <taxon>Pseudomonadati</taxon>
        <taxon>Pseudomonadota</taxon>
        <taxon>Gammaproteobacteria</taxon>
        <taxon>Lysobacterales</taxon>
        <taxon>Rhodanobacteraceae</taxon>
        <taxon>Luteibacter</taxon>
    </lineage>
</organism>
<accession>A0A0G9GYQ6</accession>
<reference evidence="2" key="1">
    <citation type="submission" date="2016-09" db="EMBL/GenBank/DDBJ databases">
        <authorList>
            <person name="Lysoe E."/>
        </authorList>
    </citation>
    <scope>NUCLEOTIDE SEQUENCE [LARGE SCALE GENOMIC DNA]</scope>
    <source>
        <strain evidence="2">LJ96T</strain>
    </source>
</reference>
<dbReference type="STRING" id="1440763.BJI69_11120"/>
<dbReference type="SUPFAM" id="SSF53474">
    <property type="entry name" value="alpha/beta-Hydrolases"/>
    <property type="match status" value="1"/>
</dbReference>
<sequence>MKLVRWMIAIVVVLIAAPFVFLYLMQDRLLYPGAEAVETFGDLTVTRPDVTLRGWVLHPDASDALIVFGGNGMSLSGFASRLGQCSDRAIYLLPYRGYEGQAGKPRERDLVDDGVALVAEAAKKHANVALAGISLGSGIAIQVAAETHPQRLLLVTPYDSIANVGREAFGIPLDWLIRDRYDTTVTVSRLGTVPVYVLQANNDQVIGSARTEALVRSLPQPPVRWEHVATGHNSMLRTEAFCQALRF</sequence>
<dbReference type="RefSeq" id="WP_046969647.1">
    <property type="nucleotide sequence ID" value="NZ_CP017480.1"/>
</dbReference>
<dbReference type="InterPro" id="IPR029058">
    <property type="entry name" value="AB_hydrolase_fold"/>
</dbReference>
<name>A0A0G9GYQ6_9GAMM</name>
<dbReference type="Gene3D" id="3.40.50.1820">
    <property type="entry name" value="alpha/beta hydrolase"/>
    <property type="match status" value="1"/>
</dbReference>